<dbReference type="Proteomes" id="UP000010866">
    <property type="component" value="Chromosome"/>
</dbReference>
<dbReference type="KEGG" id="mhz:Metho_0258"/>
<reference evidence="3" key="1">
    <citation type="submission" date="2012-02" db="EMBL/GenBank/DDBJ databases">
        <title>Complete sequence of chromosome of Methanomethylovorans hollandica DSM 15978.</title>
        <authorList>
            <person name="Lucas S."/>
            <person name="Copeland A."/>
            <person name="Lapidus A."/>
            <person name="Glavina del Rio T."/>
            <person name="Dalin E."/>
            <person name="Tice H."/>
            <person name="Bruce D."/>
            <person name="Goodwin L."/>
            <person name="Pitluck S."/>
            <person name="Peters L."/>
            <person name="Mikhailova N."/>
            <person name="Held B."/>
            <person name="Kyrpides N."/>
            <person name="Mavromatis K."/>
            <person name="Ivanova N."/>
            <person name="Brettin T."/>
            <person name="Detter J.C."/>
            <person name="Han C."/>
            <person name="Larimer F."/>
            <person name="Land M."/>
            <person name="Hauser L."/>
            <person name="Markowitz V."/>
            <person name="Cheng J.-F."/>
            <person name="Hugenholtz P."/>
            <person name="Woyke T."/>
            <person name="Wu D."/>
            <person name="Spring S."/>
            <person name="Schroeder M."/>
            <person name="Brambilla E."/>
            <person name="Klenk H.-P."/>
            <person name="Eisen J.A."/>
        </authorList>
    </citation>
    <scope>NUCLEOTIDE SEQUENCE [LARGE SCALE GENOMIC DNA]</scope>
    <source>
        <strain evidence="3">DSM 15978 / NBRC 107637 / DMS1</strain>
    </source>
</reference>
<dbReference type="RefSeq" id="WP_015323704.1">
    <property type="nucleotide sequence ID" value="NC_019977.1"/>
</dbReference>
<keyword evidence="1" id="KW-0472">Membrane</keyword>
<gene>
    <name evidence="2" type="ordered locus">Metho_0258</name>
</gene>
<keyword evidence="1" id="KW-1133">Transmembrane helix</keyword>
<dbReference type="HOGENOM" id="CLU_3147969_0_0_2"/>
<protein>
    <submittedName>
        <fullName evidence="2">Uncharacterized protein</fullName>
    </submittedName>
</protein>
<dbReference type="GeneID" id="43009687"/>
<name>L0KV08_METHD</name>
<evidence type="ECO:0000313" key="3">
    <source>
        <dbReference type="Proteomes" id="UP000010866"/>
    </source>
</evidence>
<dbReference type="AlphaFoldDB" id="L0KV08"/>
<organism evidence="2 3">
    <name type="scientific">Methanomethylovorans hollandica (strain DSM 15978 / NBRC 107637 / DMS1)</name>
    <dbReference type="NCBI Taxonomy" id="867904"/>
    <lineage>
        <taxon>Archaea</taxon>
        <taxon>Methanobacteriati</taxon>
        <taxon>Methanobacteriota</taxon>
        <taxon>Stenosarchaea group</taxon>
        <taxon>Methanomicrobia</taxon>
        <taxon>Methanosarcinales</taxon>
        <taxon>Methanosarcinaceae</taxon>
        <taxon>Methanomethylovorans</taxon>
    </lineage>
</organism>
<evidence type="ECO:0000313" key="2">
    <source>
        <dbReference type="EMBL" id="AGB48535.1"/>
    </source>
</evidence>
<proteinExistence type="predicted"/>
<keyword evidence="1" id="KW-0812">Transmembrane</keyword>
<feature type="transmembrane region" description="Helical" evidence="1">
    <location>
        <begin position="12"/>
        <end position="34"/>
    </location>
</feature>
<accession>L0KV08</accession>
<keyword evidence="3" id="KW-1185">Reference proteome</keyword>
<evidence type="ECO:0000256" key="1">
    <source>
        <dbReference type="SAM" id="Phobius"/>
    </source>
</evidence>
<sequence length="48" mass="5270" precursor="true">MTDQREQQIRKHSLMIPVAVATCTLIAVGVYAVIPNNLVLFTIIAGPY</sequence>
<dbReference type="EMBL" id="CP003362">
    <property type="protein sequence ID" value="AGB48535.1"/>
    <property type="molecule type" value="Genomic_DNA"/>
</dbReference>